<dbReference type="SUPFAM" id="SSF57610">
    <property type="entry name" value="Thyroglobulin type-1 domain"/>
    <property type="match status" value="1"/>
</dbReference>
<evidence type="ECO:0000256" key="2">
    <source>
        <dbReference type="ARBA" id="ARBA00013677"/>
    </source>
</evidence>
<dbReference type="GO" id="GO:0031994">
    <property type="term" value="F:insulin-like growth factor I binding"/>
    <property type="evidence" value="ECO:0007669"/>
    <property type="project" value="TreeGrafter"/>
</dbReference>
<feature type="domain" description="IGFBP N-terminal" evidence="14">
    <location>
        <begin position="26"/>
        <end position="107"/>
    </location>
</feature>
<evidence type="ECO:0000256" key="4">
    <source>
        <dbReference type="ARBA" id="ARBA00022553"/>
    </source>
</evidence>
<dbReference type="GO" id="GO:0006915">
    <property type="term" value="P:apoptotic process"/>
    <property type="evidence" value="ECO:0007669"/>
    <property type="project" value="UniProtKB-KW"/>
</dbReference>
<gene>
    <name evidence="15" type="ORF">GDO81_012020</name>
</gene>
<keyword evidence="7" id="KW-1015">Disulfide bond</keyword>
<keyword evidence="6 12" id="KW-0732">Signal</keyword>
<dbReference type="InterPro" id="IPR000716">
    <property type="entry name" value="Thyroglobulin_1"/>
</dbReference>
<dbReference type="InterPro" id="IPR012211">
    <property type="entry name" value="IGFBP-3"/>
</dbReference>
<feature type="domain" description="Thyroglobulin type-1" evidence="13">
    <location>
        <begin position="189"/>
        <end position="264"/>
    </location>
</feature>
<evidence type="ECO:0000256" key="12">
    <source>
        <dbReference type="SAM" id="SignalP"/>
    </source>
</evidence>
<evidence type="ECO:0000256" key="3">
    <source>
        <dbReference type="ARBA" id="ARBA00022525"/>
    </source>
</evidence>
<evidence type="ECO:0000256" key="6">
    <source>
        <dbReference type="ARBA" id="ARBA00022729"/>
    </source>
</evidence>
<dbReference type="InterPro" id="IPR009030">
    <property type="entry name" value="Growth_fac_rcpt_cys_sf"/>
</dbReference>
<keyword evidence="4" id="KW-0597">Phosphoprotein</keyword>
<comment type="subcellular location">
    <subcellularLocation>
        <location evidence="1">Secreted</location>
    </subcellularLocation>
</comment>
<dbReference type="AlphaFoldDB" id="A0AAV7BIG9"/>
<comment type="caution">
    <text evidence="15">The sequence shown here is derived from an EMBL/GenBank/DDBJ whole genome shotgun (WGS) entry which is preliminary data.</text>
</comment>
<dbReference type="GO" id="GO:0005615">
    <property type="term" value="C:extracellular space"/>
    <property type="evidence" value="ECO:0007669"/>
    <property type="project" value="TreeGrafter"/>
</dbReference>
<dbReference type="EMBL" id="WNYA01000005">
    <property type="protein sequence ID" value="KAG8572318.1"/>
    <property type="molecule type" value="Genomic_DNA"/>
</dbReference>
<keyword evidence="5" id="KW-0053">Apoptosis</keyword>
<feature type="chain" id="PRO_5044715675" description="Insulin-like growth factor-binding protein 3" evidence="12">
    <location>
        <begin position="23"/>
        <end position="270"/>
    </location>
</feature>
<organism evidence="15 16">
    <name type="scientific">Engystomops pustulosus</name>
    <name type="common">Tungara frog</name>
    <name type="synonym">Physalaemus pustulosus</name>
    <dbReference type="NCBI Taxonomy" id="76066"/>
    <lineage>
        <taxon>Eukaryota</taxon>
        <taxon>Metazoa</taxon>
        <taxon>Chordata</taxon>
        <taxon>Craniata</taxon>
        <taxon>Vertebrata</taxon>
        <taxon>Euteleostomi</taxon>
        <taxon>Amphibia</taxon>
        <taxon>Batrachia</taxon>
        <taxon>Anura</taxon>
        <taxon>Neobatrachia</taxon>
        <taxon>Hyloidea</taxon>
        <taxon>Leptodactylidae</taxon>
        <taxon>Leiuperinae</taxon>
        <taxon>Engystomops</taxon>
    </lineage>
</organism>
<keyword evidence="9" id="KW-0340">Growth factor binding</keyword>
<dbReference type="PRINTS" id="PR01979">
    <property type="entry name" value="IGFBPFAMILY3"/>
</dbReference>
<dbReference type="PROSITE" id="PS00484">
    <property type="entry name" value="THYROGLOBULIN_1_1"/>
    <property type="match status" value="1"/>
</dbReference>
<proteinExistence type="predicted"/>
<evidence type="ECO:0000256" key="10">
    <source>
        <dbReference type="PROSITE-ProRule" id="PRU00500"/>
    </source>
</evidence>
<dbReference type="Pfam" id="PF00219">
    <property type="entry name" value="IGFBP"/>
    <property type="match status" value="1"/>
</dbReference>
<dbReference type="SUPFAM" id="SSF57184">
    <property type="entry name" value="Growth factor receptor domain"/>
    <property type="match status" value="1"/>
</dbReference>
<dbReference type="CDD" id="cd00191">
    <property type="entry name" value="TY"/>
    <property type="match status" value="1"/>
</dbReference>
<dbReference type="GO" id="GO:0043567">
    <property type="term" value="P:regulation of insulin-like growth factor receptor signaling pathway"/>
    <property type="evidence" value="ECO:0007669"/>
    <property type="project" value="TreeGrafter"/>
</dbReference>
<dbReference type="SMART" id="SM00211">
    <property type="entry name" value="TY"/>
    <property type="match status" value="1"/>
</dbReference>
<evidence type="ECO:0000256" key="1">
    <source>
        <dbReference type="ARBA" id="ARBA00004613"/>
    </source>
</evidence>
<dbReference type="Gene3D" id="4.10.800.10">
    <property type="entry name" value="Thyroglobulin type-1"/>
    <property type="match status" value="1"/>
</dbReference>
<evidence type="ECO:0000256" key="11">
    <source>
        <dbReference type="SAM" id="MobiDB-lite"/>
    </source>
</evidence>
<dbReference type="InterPro" id="IPR036857">
    <property type="entry name" value="Thyroglobulin_1_sf"/>
</dbReference>
<dbReference type="InterPro" id="IPR000867">
    <property type="entry name" value="IGFBP-like"/>
</dbReference>
<evidence type="ECO:0000313" key="15">
    <source>
        <dbReference type="EMBL" id="KAG8572319.1"/>
    </source>
</evidence>
<comment type="caution">
    <text evidence="10">Lacks conserved residue(s) required for the propagation of feature annotation.</text>
</comment>
<evidence type="ECO:0000256" key="8">
    <source>
        <dbReference type="ARBA" id="ARBA00023180"/>
    </source>
</evidence>
<evidence type="ECO:0000313" key="16">
    <source>
        <dbReference type="Proteomes" id="UP000824782"/>
    </source>
</evidence>
<evidence type="ECO:0000256" key="9">
    <source>
        <dbReference type="ARBA" id="ARBA00023183"/>
    </source>
</evidence>
<keyword evidence="8" id="KW-0325">Glycoprotein</keyword>
<keyword evidence="16" id="KW-1185">Reference proteome</keyword>
<dbReference type="PRINTS" id="PR01976">
    <property type="entry name" value="IGFBPFAMILY"/>
</dbReference>
<dbReference type="Proteomes" id="UP000824782">
    <property type="component" value="Unassembled WGS sequence"/>
</dbReference>
<dbReference type="PROSITE" id="PS51323">
    <property type="entry name" value="IGFBP_N_2"/>
    <property type="match status" value="1"/>
</dbReference>
<name>A0AAV7BIG9_ENGPU</name>
<dbReference type="EMBL" id="WNYA01000005">
    <property type="protein sequence ID" value="KAG8572317.1"/>
    <property type="molecule type" value="Genomic_DNA"/>
</dbReference>
<reference evidence="15" key="1">
    <citation type="thesis" date="2020" institute="ProQuest LLC" country="789 East Eisenhower Parkway, Ann Arbor, MI, USA">
        <title>Comparative Genomics and Chromosome Evolution.</title>
        <authorList>
            <person name="Mudd A.B."/>
        </authorList>
    </citation>
    <scope>NUCLEOTIDE SEQUENCE</scope>
    <source>
        <strain evidence="15">237g6f4</strain>
        <tissue evidence="15">Blood</tissue>
    </source>
</reference>
<dbReference type="GO" id="GO:0001968">
    <property type="term" value="F:fibronectin binding"/>
    <property type="evidence" value="ECO:0007669"/>
    <property type="project" value="TreeGrafter"/>
</dbReference>
<dbReference type="SMART" id="SM00121">
    <property type="entry name" value="IB"/>
    <property type="match status" value="1"/>
</dbReference>
<feature type="region of interest" description="Disordered" evidence="11">
    <location>
        <begin position="111"/>
        <end position="140"/>
    </location>
</feature>
<dbReference type="Gene3D" id="4.10.40.20">
    <property type="match status" value="1"/>
</dbReference>
<dbReference type="EMBL" id="WNYA01000005">
    <property type="protein sequence ID" value="KAG8572316.1"/>
    <property type="molecule type" value="Genomic_DNA"/>
</dbReference>
<dbReference type="Pfam" id="PF00086">
    <property type="entry name" value="Thyroglobulin_1"/>
    <property type="match status" value="1"/>
</dbReference>
<evidence type="ECO:0000256" key="5">
    <source>
        <dbReference type="ARBA" id="ARBA00022703"/>
    </source>
</evidence>
<dbReference type="PANTHER" id="PTHR11551:SF3">
    <property type="entry name" value="INSULIN-LIKE GROWTH FACTOR-BINDING PROTEIN 3"/>
    <property type="match status" value="1"/>
</dbReference>
<dbReference type="FunFam" id="4.10.40.20:FF:000001">
    <property type="entry name" value="Insulin-like growth factor binding protein 5"/>
    <property type="match status" value="1"/>
</dbReference>
<dbReference type="PROSITE" id="PS51162">
    <property type="entry name" value="THYROGLOBULIN_1_2"/>
    <property type="match status" value="1"/>
</dbReference>
<sequence length="270" mass="29982">MAVLYVLYVAALCLSRLPAAAAAVGPLVQCEPCDSKALEQCKPLTSDCAELVPEPLCGCCWTCALTEGSQCGVYSQRCGSGLKCRPGPDESKPLHALLMGQGVCTNVTKDKSHSLEGNVSKSNEDMLPDSTDTQAPSNTQRMLYSNPQTKIEIIRKEQAKNTQRYKVDYDPQSTDSLNYFIESKQDMEYGPCRREMESILNHLKIMNVLSPRGFHIPNCDKKGFYKKKQCRPSKGRKRGSCWCVDKYGQPLPGYNINNRGDANCYNVESK</sequence>
<dbReference type="GO" id="GO:0031995">
    <property type="term" value="F:insulin-like growth factor II binding"/>
    <property type="evidence" value="ECO:0007669"/>
    <property type="project" value="TreeGrafter"/>
</dbReference>
<dbReference type="InterPro" id="IPR022321">
    <property type="entry name" value="IGFBP_1-6_chordata"/>
</dbReference>
<evidence type="ECO:0000259" key="14">
    <source>
        <dbReference type="PROSITE" id="PS51323"/>
    </source>
</evidence>
<accession>A0AAV7BIG9</accession>
<keyword evidence="3" id="KW-0964">Secreted</keyword>
<evidence type="ECO:0000256" key="7">
    <source>
        <dbReference type="ARBA" id="ARBA00023157"/>
    </source>
</evidence>
<dbReference type="PANTHER" id="PTHR11551">
    <property type="entry name" value="INSULIN-LIKE GROWTH FACTOR BINDING PROTEIN"/>
    <property type="match status" value="1"/>
</dbReference>
<protein>
    <recommendedName>
        <fullName evidence="2">Insulin-like growth factor-binding protein 3</fullName>
    </recommendedName>
</protein>
<dbReference type="FunFam" id="4.10.800.10:FF:000005">
    <property type="entry name" value="Putative insulin-like growth factor-binding protein 5"/>
    <property type="match status" value="1"/>
</dbReference>
<dbReference type="EMBL" id="WNYA01000005">
    <property type="protein sequence ID" value="KAG8572319.1"/>
    <property type="molecule type" value="Genomic_DNA"/>
</dbReference>
<feature type="signal peptide" evidence="12">
    <location>
        <begin position="1"/>
        <end position="22"/>
    </location>
</feature>
<feature type="compositionally biased region" description="Polar residues" evidence="11">
    <location>
        <begin position="130"/>
        <end position="140"/>
    </location>
</feature>
<evidence type="ECO:0000259" key="13">
    <source>
        <dbReference type="PROSITE" id="PS51162"/>
    </source>
</evidence>